<dbReference type="GO" id="GO:0020037">
    <property type="term" value="F:heme binding"/>
    <property type="evidence" value="ECO:0007669"/>
    <property type="project" value="InterPro"/>
</dbReference>
<keyword evidence="10" id="KW-0285">Flavoprotein</keyword>
<evidence type="ECO:0000313" key="23">
    <source>
        <dbReference type="EMBL" id="CAF0981941.1"/>
    </source>
</evidence>
<dbReference type="EMBL" id="CAJNOM010000085">
    <property type="protein sequence ID" value="CAF1013180.1"/>
    <property type="molecule type" value="Genomic_DNA"/>
</dbReference>
<dbReference type="GO" id="GO:0043546">
    <property type="term" value="F:molybdopterin cofactor binding"/>
    <property type="evidence" value="ECO:0007669"/>
    <property type="project" value="InterPro"/>
</dbReference>
<dbReference type="InterPro" id="IPR000572">
    <property type="entry name" value="OxRdtase_Mopterin-bd_dom"/>
</dbReference>
<dbReference type="InterPro" id="IPR014756">
    <property type="entry name" value="Ig_E-set"/>
</dbReference>
<feature type="binding site" evidence="20">
    <location>
        <position position="156"/>
    </location>
    <ligand>
        <name>Mo-molybdopterin</name>
        <dbReference type="ChEBI" id="CHEBI:71302"/>
    </ligand>
    <ligandPart>
        <name>Mo</name>
        <dbReference type="ChEBI" id="CHEBI:28685"/>
    </ligandPart>
</feature>
<evidence type="ECO:0000313" key="26">
    <source>
        <dbReference type="Proteomes" id="UP000663832"/>
    </source>
</evidence>
<dbReference type="InterPro" id="IPR008333">
    <property type="entry name" value="Cbr1-like_FAD-bd_dom"/>
</dbReference>
<keyword evidence="15" id="KW-0408">Iron</keyword>
<keyword evidence="14" id="KW-0560">Oxidoreductase</keyword>
<evidence type="ECO:0000259" key="22">
    <source>
        <dbReference type="PROSITE" id="PS51384"/>
    </source>
</evidence>
<keyword evidence="8 20" id="KW-0500">Molybdenum</keyword>
<dbReference type="Pfam" id="PF03404">
    <property type="entry name" value="Mo-co_dimer"/>
    <property type="match status" value="1"/>
</dbReference>
<evidence type="ECO:0000256" key="9">
    <source>
        <dbReference type="ARBA" id="ARBA00022617"/>
    </source>
</evidence>
<dbReference type="FunFam" id="3.90.420.10:FF:000005">
    <property type="entry name" value="Nitrate reductase"/>
    <property type="match status" value="1"/>
</dbReference>
<dbReference type="Gene3D" id="3.10.120.10">
    <property type="entry name" value="Cytochrome b5-like heme/steroid binding domain"/>
    <property type="match status" value="1"/>
</dbReference>
<dbReference type="PROSITE" id="PS00191">
    <property type="entry name" value="CYTOCHROME_B5_1"/>
    <property type="match status" value="1"/>
</dbReference>
<evidence type="ECO:0000256" key="18">
    <source>
        <dbReference type="ARBA" id="ARBA00049155"/>
    </source>
</evidence>
<evidence type="ECO:0000256" key="1">
    <source>
        <dbReference type="ARBA" id="ARBA00001971"/>
    </source>
</evidence>
<dbReference type="Proteomes" id="UP000663832">
    <property type="component" value="Unassembled WGS sequence"/>
</dbReference>
<dbReference type="Gene3D" id="3.90.420.10">
    <property type="entry name" value="Oxidoreductase, molybdopterin-binding domain"/>
    <property type="match status" value="1"/>
</dbReference>
<evidence type="ECO:0000256" key="12">
    <source>
        <dbReference type="ARBA" id="ARBA00022827"/>
    </source>
</evidence>
<keyword evidence="16 19" id="KW-0534">Nitrate assimilation</keyword>
<keyword evidence="11 20" id="KW-0479">Metal-binding</keyword>
<dbReference type="PANTHER" id="PTHR19372">
    <property type="entry name" value="SULFITE REDUCTASE"/>
    <property type="match status" value="1"/>
</dbReference>
<evidence type="ECO:0000313" key="25">
    <source>
        <dbReference type="EMBL" id="CAF1051795.1"/>
    </source>
</evidence>
<protein>
    <recommendedName>
        <fullName evidence="19">Nitrate reductase</fullName>
    </recommendedName>
</protein>
<evidence type="ECO:0000256" key="5">
    <source>
        <dbReference type="ARBA" id="ARBA00004971"/>
    </source>
</evidence>
<dbReference type="Gene3D" id="3.40.50.80">
    <property type="entry name" value="Nucleotide-binding domain of ferredoxin-NADP reductase (FNR) module"/>
    <property type="match status" value="1"/>
</dbReference>
<evidence type="ECO:0000256" key="11">
    <source>
        <dbReference type="ARBA" id="ARBA00022723"/>
    </source>
</evidence>
<sequence>MTTSTLTCSNNKENNVEDFHSKSSKLEIDGDSKQINSSTKTISFPLPLETEKPTKILECDEKTPDAHVPRDSRLIRLTGVHPFNCEAPLSVLYDSGFLTPTELWYVRNHGAVPEVLDSDILNWEFRIEGMVEKPITLKLAELLTFNQITIPITMVCAGNRRKEQNVVRKGNGFNWGSAGVSTALFTGVLINEVIKLAQPKHTAKYMCMEGADKLPNGYYGTSILLSTAMNPAMGVILAHKMNGESLAPDHGRPLRIAIPGQIGGRSVKWLKRIIITEEPNDNWYHIYDNRVLPTMVTPEIAAENKSWYNDERYALYNLNVQSVICYPAHEETVKIEENKPYNIRGYAYNGGGIRIGRVEISLDQGRTWQLAKIDYPEDLYRKAIHTPQLFCGKLDMPNRELCFCWCFWNIEVPIMKLSQAKDIVVRAMDENMNIQPRDMYWNVLSMLNNCWHRLTVSKQENSNVLKFDHPTVPALTKGGWMEKVKEEGRELTDGFWGSGSVVATDHLQERKLSTIKMFDESITREITEEELSKHNKDGDAWIAVNEHVYDVSKYLKDHPGGVDSIVLASGMDSTDDFMTIHSDHAKNMLIKYQIGILKTNTTKKNNQTDEINANTQRDIFLSHKQWTKATLKQKTEVNHDSVYLTFALEHSNQKLGVPIGKYFYMRCTSQSNEKVIRSYTPISETDQLGEFDLVVKLYRASGKRSAGKMSACIDLLKEGDTVECKGPFGDFEYQGNGVILNKGVTYKIEKLTIIAGGSGITGIYQIFRQACRDGIECELIYCNKTEKDILMRKELDSLQHVHYCLTRQRDDWTGLRGYISSSYFKHVHDGLLLCCGPPEMMDNIYKTAVKAGWNVHEQFIRF</sequence>
<evidence type="ECO:0000256" key="13">
    <source>
        <dbReference type="ARBA" id="ARBA00022857"/>
    </source>
</evidence>
<dbReference type="PROSITE" id="PS50255">
    <property type="entry name" value="CYTOCHROME_B5_2"/>
    <property type="match status" value="1"/>
</dbReference>
<dbReference type="OrthoDB" id="10051395at2759"/>
<keyword evidence="26" id="KW-1185">Reference proteome</keyword>
<dbReference type="PIRSF" id="PIRSF000233">
    <property type="entry name" value="Nitr_rd_NADH"/>
    <property type="match status" value="1"/>
</dbReference>
<dbReference type="InterPro" id="IPR005066">
    <property type="entry name" value="MoCF_OxRdtse_dimer"/>
</dbReference>
<dbReference type="PROSITE" id="PS00559">
    <property type="entry name" value="MOLYBDOPTERIN_EUK"/>
    <property type="match status" value="1"/>
</dbReference>
<dbReference type="InterPro" id="IPR036400">
    <property type="entry name" value="Cyt_B5-like_heme/steroid_sf"/>
</dbReference>
<dbReference type="Gene3D" id="2.60.40.650">
    <property type="match status" value="1"/>
</dbReference>
<evidence type="ECO:0000256" key="14">
    <source>
        <dbReference type="ARBA" id="ARBA00023002"/>
    </source>
</evidence>
<name>A0A814HNH4_9BILA</name>
<evidence type="ECO:0000256" key="8">
    <source>
        <dbReference type="ARBA" id="ARBA00022505"/>
    </source>
</evidence>
<dbReference type="Pfam" id="PF00174">
    <property type="entry name" value="Oxidored_molyb"/>
    <property type="match status" value="1"/>
</dbReference>
<dbReference type="GO" id="GO:0050464">
    <property type="term" value="F:nitrate reductase (NADPH) activity"/>
    <property type="evidence" value="ECO:0007669"/>
    <property type="project" value="UniProtKB-EC"/>
</dbReference>
<dbReference type="InterPro" id="IPR039261">
    <property type="entry name" value="FNR_nucleotide-bd"/>
</dbReference>
<comment type="pathway">
    <text evidence="5">Energy metabolism; sulfur metabolism.</text>
</comment>
<evidence type="ECO:0000256" key="4">
    <source>
        <dbReference type="ARBA" id="ARBA00004678"/>
    </source>
</evidence>
<dbReference type="PROSITE" id="PS51384">
    <property type="entry name" value="FAD_FR"/>
    <property type="match status" value="1"/>
</dbReference>
<accession>A0A814HNH4</accession>
<evidence type="ECO:0000256" key="7">
    <source>
        <dbReference type="ARBA" id="ARBA00011738"/>
    </source>
</evidence>
<comment type="caution">
    <text evidence="24">The sequence shown here is derived from an EMBL/GenBank/DDBJ whole genome shotgun (WGS) entry which is preliminary data.</text>
</comment>
<comment type="function">
    <text evidence="3 19">Nitrate reductase is a key enzyme involved in the first step of nitrate assimilation in plants, fungi and bacteria.</text>
</comment>
<dbReference type="EMBL" id="CAJNOI010000096">
    <property type="protein sequence ID" value="CAF1051795.1"/>
    <property type="molecule type" value="Genomic_DNA"/>
</dbReference>
<comment type="catalytic activity">
    <reaction evidence="18">
        <text>nitrite + NADP(+) + H2O = nitrate + NADPH + H(+)</text>
        <dbReference type="Rhea" id="RHEA:19061"/>
        <dbReference type="ChEBI" id="CHEBI:15377"/>
        <dbReference type="ChEBI" id="CHEBI:15378"/>
        <dbReference type="ChEBI" id="CHEBI:16301"/>
        <dbReference type="ChEBI" id="CHEBI:17632"/>
        <dbReference type="ChEBI" id="CHEBI:57783"/>
        <dbReference type="ChEBI" id="CHEBI:58349"/>
        <dbReference type="EC" id="1.7.1.3"/>
    </reaction>
</comment>
<dbReference type="SMART" id="SM01117">
    <property type="entry name" value="Cyt-b5"/>
    <property type="match status" value="1"/>
</dbReference>
<dbReference type="SUPFAM" id="SSF63380">
    <property type="entry name" value="Riboflavin synthase domain-like"/>
    <property type="match status" value="1"/>
</dbReference>
<evidence type="ECO:0000256" key="17">
    <source>
        <dbReference type="ARBA" id="ARBA00023157"/>
    </source>
</evidence>
<keyword evidence="9" id="KW-0349">Heme</keyword>
<evidence type="ECO:0000259" key="21">
    <source>
        <dbReference type="PROSITE" id="PS50255"/>
    </source>
</evidence>
<evidence type="ECO:0000256" key="15">
    <source>
        <dbReference type="ARBA" id="ARBA00023004"/>
    </source>
</evidence>
<comment type="cofactor">
    <cofactor evidence="1">
        <name>heme</name>
        <dbReference type="ChEBI" id="CHEBI:30413"/>
    </cofactor>
</comment>
<evidence type="ECO:0000256" key="20">
    <source>
        <dbReference type="PIRSR" id="PIRSR000233-1"/>
    </source>
</evidence>
<dbReference type="SUPFAM" id="SSF56524">
    <property type="entry name" value="Oxidoreductase molybdopterin-binding domain"/>
    <property type="match status" value="1"/>
</dbReference>
<proteinExistence type="inferred from homology"/>
<dbReference type="UniPathway" id="UPA00096"/>
<dbReference type="InterPro" id="IPR036374">
    <property type="entry name" value="OxRdtase_Mopterin-bd_sf"/>
</dbReference>
<comment type="cofactor">
    <cofactor evidence="20">
        <name>Mo-molybdopterin</name>
        <dbReference type="ChEBI" id="CHEBI:71302"/>
    </cofactor>
    <text evidence="20">Binds 1 Mo-molybdopterin (Mo-MPT) cofactor per subunit.</text>
</comment>
<dbReference type="InterPro" id="IPR001433">
    <property type="entry name" value="OxRdtase_FAD/NAD-bd"/>
</dbReference>
<dbReference type="SUPFAM" id="SSF52343">
    <property type="entry name" value="Ferredoxin reductase-like, C-terminal NADP-linked domain"/>
    <property type="match status" value="1"/>
</dbReference>
<dbReference type="PRINTS" id="PR00406">
    <property type="entry name" value="CYTB5RDTASE"/>
</dbReference>
<feature type="domain" description="Cytochrome b5 heme-binding" evidence="21">
    <location>
        <begin position="523"/>
        <end position="598"/>
    </location>
</feature>
<dbReference type="PANTHER" id="PTHR19372:SF7">
    <property type="entry name" value="SULFITE OXIDASE, MITOCHONDRIAL"/>
    <property type="match status" value="1"/>
</dbReference>
<feature type="domain" description="FAD-binding FR-type" evidence="22">
    <location>
        <begin position="624"/>
        <end position="734"/>
    </location>
</feature>
<dbReference type="Proteomes" id="UP000663877">
    <property type="component" value="Unassembled WGS sequence"/>
</dbReference>
<dbReference type="GO" id="GO:0006809">
    <property type="term" value="P:nitric oxide biosynthetic process"/>
    <property type="evidence" value="ECO:0007669"/>
    <property type="project" value="InterPro"/>
</dbReference>
<dbReference type="InterPro" id="IPR018506">
    <property type="entry name" value="Cyt_B5_heme-BS"/>
</dbReference>
<dbReference type="PRINTS" id="PR00407">
    <property type="entry name" value="EUMOPTERIN"/>
</dbReference>
<dbReference type="Pfam" id="PF00970">
    <property type="entry name" value="FAD_binding_6"/>
    <property type="match status" value="1"/>
</dbReference>
<keyword evidence="17" id="KW-1015">Disulfide bond</keyword>
<evidence type="ECO:0000256" key="10">
    <source>
        <dbReference type="ARBA" id="ARBA00022630"/>
    </source>
</evidence>
<comment type="cofactor">
    <cofactor evidence="2">
        <name>FAD</name>
        <dbReference type="ChEBI" id="CHEBI:57692"/>
    </cofactor>
</comment>
<dbReference type="EMBL" id="CAJNOM010000072">
    <property type="protein sequence ID" value="CAF0981941.1"/>
    <property type="molecule type" value="Genomic_DNA"/>
</dbReference>
<evidence type="ECO:0000256" key="2">
    <source>
        <dbReference type="ARBA" id="ARBA00001974"/>
    </source>
</evidence>
<keyword evidence="12" id="KW-0274">FAD</keyword>
<dbReference type="GO" id="GO:0042128">
    <property type="term" value="P:nitrate assimilation"/>
    <property type="evidence" value="ECO:0007669"/>
    <property type="project" value="UniProtKB-KW"/>
</dbReference>
<organism evidence="24 26">
    <name type="scientific">Adineta steineri</name>
    <dbReference type="NCBI Taxonomy" id="433720"/>
    <lineage>
        <taxon>Eukaryota</taxon>
        <taxon>Metazoa</taxon>
        <taxon>Spiralia</taxon>
        <taxon>Gnathifera</taxon>
        <taxon>Rotifera</taxon>
        <taxon>Eurotatoria</taxon>
        <taxon>Bdelloidea</taxon>
        <taxon>Adinetida</taxon>
        <taxon>Adinetidae</taxon>
        <taxon>Adineta</taxon>
    </lineage>
</organism>
<keyword evidence="13" id="KW-0521">NADP</keyword>
<dbReference type="PRINTS" id="PR00363">
    <property type="entry name" value="CYTOCHROMEB5"/>
</dbReference>
<dbReference type="GO" id="GO:0030151">
    <property type="term" value="F:molybdenum ion binding"/>
    <property type="evidence" value="ECO:0007669"/>
    <property type="project" value="InterPro"/>
</dbReference>
<dbReference type="Pfam" id="PF00175">
    <property type="entry name" value="NAD_binding_1"/>
    <property type="match status" value="1"/>
</dbReference>
<evidence type="ECO:0000313" key="24">
    <source>
        <dbReference type="EMBL" id="CAF1013180.1"/>
    </source>
</evidence>
<comment type="pathway">
    <text evidence="4">Sulfur metabolism.</text>
</comment>
<evidence type="ECO:0000256" key="19">
    <source>
        <dbReference type="PIRNR" id="PIRNR000233"/>
    </source>
</evidence>
<dbReference type="CDD" id="cd06183">
    <property type="entry name" value="cyt_b5_reduct_like"/>
    <property type="match status" value="1"/>
</dbReference>
<dbReference type="InterPro" id="IPR022407">
    <property type="entry name" value="OxRdtase_Mopterin_BS"/>
</dbReference>
<dbReference type="Gene3D" id="2.40.30.10">
    <property type="entry name" value="Translation factors"/>
    <property type="match status" value="1"/>
</dbReference>
<dbReference type="InterPro" id="IPR008335">
    <property type="entry name" value="Mopterin_OxRdtase_euk"/>
</dbReference>
<dbReference type="Pfam" id="PF00173">
    <property type="entry name" value="Cyt-b5"/>
    <property type="match status" value="1"/>
</dbReference>
<gene>
    <name evidence="25" type="ORF">BJG266_LOCUS18660</name>
    <name evidence="23" type="ORF">QVE165_LOCUS13910</name>
    <name evidence="24" type="ORF">QVE165_LOCUS15582</name>
</gene>
<reference evidence="24" key="1">
    <citation type="submission" date="2021-02" db="EMBL/GenBank/DDBJ databases">
        <authorList>
            <person name="Nowell W R."/>
        </authorList>
    </citation>
    <scope>NUCLEOTIDE SEQUENCE</scope>
</reference>
<dbReference type="SUPFAM" id="SSF55856">
    <property type="entry name" value="Cytochrome b5-like heme/steroid binding domain"/>
    <property type="match status" value="1"/>
</dbReference>
<comment type="similarity">
    <text evidence="6 19">Belongs to the nitrate reductase family.</text>
</comment>
<evidence type="ECO:0000256" key="16">
    <source>
        <dbReference type="ARBA" id="ARBA00023063"/>
    </source>
</evidence>
<dbReference type="AlphaFoldDB" id="A0A814HNH4"/>
<dbReference type="InterPro" id="IPR017938">
    <property type="entry name" value="Riboflavin_synthase-like_b-brl"/>
</dbReference>
<dbReference type="InterPro" id="IPR001199">
    <property type="entry name" value="Cyt_B5-like_heme/steroid-bd"/>
</dbReference>
<evidence type="ECO:0000256" key="6">
    <source>
        <dbReference type="ARBA" id="ARBA00006253"/>
    </source>
</evidence>
<dbReference type="InterPro" id="IPR012137">
    <property type="entry name" value="Nitr_rd_NADH"/>
</dbReference>
<dbReference type="InterPro" id="IPR017927">
    <property type="entry name" value="FAD-bd_FR_type"/>
</dbReference>
<dbReference type="GO" id="GO:0006790">
    <property type="term" value="P:sulfur compound metabolic process"/>
    <property type="evidence" value="ECO:0007669"/>
    <property type="project" value="UniProtKB-UniPathway"/>
</dbReference>
<comment type="subunit">
    <text evidence="7">Homodimer.</text>
</comment>
<dbReference type="GO" id="GO:0008482">
    <property type="term" value="F:sulfite oxidase activity"/>
    <property type="evidence" value="ECO:0007669"/>
    <property type="project" value="TreeGrafter"/>
</dbReference>
<dbReference type="SUPFAM" id="SSF81296">
    <property type="entry name" value="E set domains"/>
    <property type="match status" value="1"/>
</dbReference>
<evidence type="ECO:0000256" key="3">
    <source>
        <dbReference type="ARBA" id="ARBA00003838"/>
    </source>
</evidence>